<protein>
    <submittedName>
        <fullName evidence="1">Uncharacterized protein</fullName>
    </submittedName>
</protein>
<sequence length="42" mass="4898">MTCWALLSVRKNYLNGCGNRLTCEHVLLTWLYSRHLGSQFVL</sequence>
<reference evidence="1" key="2">
    <citation type="journal article" date="2015" name="Data Brief">
        <title>Shoot transcriptome of the giant reed, Arundo donax.</title>
        <authorList>
            <person name="Barrero R.A."/>
            <person name="Guerrero F.D."/>
            <person name="Moolhuijzen P."/>
            <person name="Goolsby J.A."/>
            <person name="Tidwell J."/>
            <person name="Bellgard S.E."/>
            <person name="Bellgard M.I."/>
        </authorList>
    </citation>
    <scope>NUCLEOTIDE SEQUENCE</scope>
    <source>
        <tissue evidence="1">Shoot tissue taken approximately 20 cm above the soil surface</tissue>
    </source>
</reference>
<accession>A0A0A8YE40</accession>
<organism evidence="1">
    <name type="scientific">Arundo donax</name>
    <name type="common">Giant reed</name>
    <name type="synonym">Donax arundinaceus</name>
    <dbReference type="NCBI Taxonomy" id="35708"/>
    <lineage>
        <taxon>Eukaryota</taxon>
        <taxon>Viridiplantae</taxon>
        <taxon>Streptophyta</taxon>
        <taxon>Embryophyta</taxon>
        <taxon>Tracheophyta</taxon>
        <taxon>Spermatophyta</taxon>
        <taxon>Magnoliopsida</taxon>
        <taxon>Liliopsida</taxon>
        <taxon>Poales</taxon>
        <taxon>Poaceae</taxon>
        <taxon>PACMAD clade</taxon>
        <taxon>Arundinoideae</taxon>
        <taxon>Arundineae</taxon>
        <taxon>Arundo</taxon>
    </lineage>
</organism>
<evidence type="ECO:0000313" key="1">
    <source>
        <dbReference type="EMBL" id="JAD24316.1"/>
    </source>
</evidence>
<name>A0A0A8YE40_ARUDO</name>
<reference evidence="1" key="1">
    <citation type="submission" date="2014-09" db="EMBL/GenBank/DDBJ databases">
        <authorList>
            <person name="Magalhaes I.L.F."/>
            <person name="Oliveira U."/>
            <person name="Santos F.R."/>
            <person name="Vidigal T.H.D.A."/>
            <person name="Brescovit A.D."/>
            <person name="Santos A.J."/>
        </authorList>
    </citation>
    <scope>NUCLEOTIDE SEQUENCE</scope>
    <source>
        <tissue evidence="1">Shoot tissue taken approximately 20 cm above the soil surface</tissue>
    </source>
</reference>
<proteinExistence type="predicted"/>
<dbReference type="EMBL" id="GBRH01273579">
    <property type="protein sequence ID" value="JAD24316.1"/>
    <property type="molecule type" value="Transcribed_RNA"/>
</dbReference>
<dbReference type="AlphaFoldDB" id="A0A0A8YE40"/>